<dbReference type="Proteomes" id="UP000094626">
    <property type="component" value="Chromosome"/>
</dbReference>
<reference evidence="3" key="1">
    <citation type="journal article" date="2017" name="J. Biotechnol.">
        <title>Complete genome sequence of Novosphingobium resinovorum SA1, a versatile xenobiotic-degrading bacterium capable of utilizing sulfanilic acid.</title>
        <authorList>
            <person name="Hegedus B."/>
            <person name="Kos P.B."/>
            <person name="Balint B."/>
            <person name="Maroti G."/>
            <person name="Gan H.M."/>
            <person name="Perei K."/>
            <person name="Rakhely G."/>
        </authorList>
    </citation>
    <scope>NUCLEOTIDE SEQUENCE [LARGE SCALE GENOMIC DNA]</scope>
    <source>
        <strain evidence="3">SA1</strain>
    </source>
</reference>
<feature type="region of interest" description="Disordered" evidence="1">
    <location>
        <begin position="1"/>
        <end position="29"/>
    </location>
</feature>
<name>A0A1D8A502_9SPHN</name>
<dbReference type="KEGG" id="nre:BES08_10860"/>
<evidence type="ECO:0000313" key="3">
    <source>
        <dbReference type="Proteomes" id="UP000094626"/>
    </source>
</evidence>
<accession>A0A1D8A502</accession>
<dbReference type="AlphaFoldDB" id="A0A1D8A502"/>
<dbReference type="EMBL" id="CP017075">
    <property type="protein sequence ID" value="AOR77193.1"/>
    <property type="molecule type" value="Genomic_DNA"/>
</dbReference>
<protein>
    <submittedName>
        <fullName evidence="2">Uncharacterized protein</fullName>
    </submittedName>
</protein>
<gene>
    <name evidence="2" type="ORF">BES08_10860</name>
</gene>
<feature type="compositionally biased region" description="Polar residues" evidence="1">
    <location>
        <begin position="7"/>
        <end position="18"/>
    </location>
</feature>
<evidence type="ECO:0000256" key="1">
    <source>
        <dbReference type="SAM" id="MobiDB-lite"/>
    </source>
</evidence>
<organism evidence="2 3">
    <name type="scientific">Novosphingobium resinovorum</name>
    <dbReference type="NCBI Taxonomy" id="158500"/>
    <lineage>
        <taxon>Bacteria</taxon>
        <taxon>Pseudomonadati</taxon>
        <taxon>Pseudomonadota</taxon>
        <taxon>Alphaproteobacteria</taxon>
        <taxon>Sphingomonadales</taxon>
        <taxon>Sphingomonadaceae</taxon>
        <taxon>Novosphingobium</taxon>
    </lineage>
</organism>
<keyword evidence="3" id="KW-1185">Reference proteome</keyword>
<sequence length="91" mass="9449">MIAPGTPLSQSAGRNSPTPRVPEVPTLPAASGAAAGTLHLTQAEEERVAAHVRRVWKGVTGLPEVPSSEQLAALISIALRKARDEIAGRAH</sequence>
<proteinExistence type="predicted"/>
<dbReference type="RefSeq" id="WP_069708261.1">
    <property type="nucleotide sequence ID" value="NZ_CP017075.1"/>
</dbReference>
<evidence type="ECO:0000313" key="2">
    <source>
        <dbReference type="EMBL" id="AOR77193.1"/>
    </source>
</evidence>